<feature type="domain" description="PglD N-terminal" evidence="4">
    <location>
        <begin position="4"/>
        <end position="85"/>
    </location>
</feature>
<organism evidence="5 6">
    <name type="scientific">Leptospira weilii serovar Topaz str. LT2116</name>
    <dbReference type="NCBI Taxonomy" id="1088540"/>
    <lineage>
        <taxon>Bacteria</taxon>
        <taxon>Pseudomonadati</taxon>
        <taxon>Spirochaetota</taxon>
        <taxon>Spirochaetia</taxon>
        <taxon>Leptospirales</taxon>
        <taxon>Leptospiraceae</taxon>
        <taxon>Leptospira</taxon>
    </lineage>
</organism>
<dbReference type="NCBIfam" id="TIGR03570">
    <property type="entry name" value="NeuD_NnaD"/>
    <property type="match status" value="1"/>
</dbReference>
<dbReference type="Pfam" id="PF00132">
    <property type="entry name" value="Hexapep"/>
    <property type="match status" value="1"/>
</dbReference>
<keyword evidence="5" id="KW-0012">Acyltransferase</keyword>
<dbReference type="InterPro" id="IPR050179">
    <property type="entry name" value="Trans_hexapeptide_repeat"/>
</dbReference>
<dbReference type="InterPro" id="IPR001451">
    <property type="entry name" value="Hexapep"/>
</dbReference>
<gene>
    <name evidence="5" type="ORF">LEP1GSC188_4662</name>
</gene>
<name>M3GV33_9LEPT</name>
<dbReference type="InterPro" id="IPR011004">
    <property type="entry name" value="Trimer_LpxA-like_sf"/>
</dbReference>
<feature type="site" description="Increases basicity of active site His" evidence="2">
    <location>
        <position position="141"/>
    </location>
</feature>
<sequence length="209" mass="22520">MKEKIILVGAGGHTRSCIDVIESEGKYSILGLIGSQEEVGTNILGYEVIGTDQDLEKLKQDCKNAMVTVGQIKDSSLRIQIFQRLKILGFNLPIIVSPIAHFSRYSTIGEGSIIMHHAIVNSNVQVGKNCVINSKVLLEHDVKIGDYCHISTGSVLNGEVVVGEASFIGSGSVIKEAVKIGSHCVVAMASKVIRNLPDHSVYKVPILNL</sequence>
<dbReference type="Gene3D" id="3.40.50.20">
    <property type="match status" value="1"/>
</dbReference>
<dbReference type="Pfam" id="PF14602">
    <property type="entry name" value="Hexapep_2"/>
    <property type="match status" value="1"/>
</dbReference>
<feature type="binding site" evidence="3">
    <location>
        <position position="70"/>
    </location>
    <ligand>
        <name>substrate</name>
    </ligand>
</feature>
<dbReference type="CDD" id="cd03360">
    <property type="entry name" value="LbH_AT_putative"/>
    <property type="match status" value="1"/>
</dbReference>
<accession>M3GV33</accession>
<dbReference type="EMBL" id="AHOR02000057">
    <property type="protein sequence ID" value="EMF80400.1"/>
    <property type="molecule type" value="Genomic_DNA"/>
</dbReference>
<evidence type="ECO:0000256" key="2">
    <source>
        <dbReference type="PIRSR" id="PIRSR620019-1"/>
    </source>
</evidence>
<dbReference type="GO" id="GO:0016746">
    <property type="term" value="F:acyltransferase activity"/>
    <property type="evidence" value="ECO:0007669"/>
    <property type="project" value="UniProtKB-KW"/>
</dbReference>
<feature type="active site" description="Proton acceptor" evidence="2">
    <location>
        <position position="140"/>
    </location>
</feature>
<dbReference type="InterPro" id="IPR020019">
    <property type="entry name" value="AcTrfase_PglD-like"/>
</dbReference>
<evidence type="ECO:0000256" key="3">
    <source>
        <dbReference type="PIRSR" id="PIRSR620019-2"/>
    </source>
</evidence>
<dbReference type="Gene3D" id="2.160.10.10">
    <property type="entry name" value="Hexapeptide repeat proteins"/>
    <property type="match status" value="1"/>
</dbReference>
<keyword evidence="5" id="KW-0808">Transferase</keyword>
<comment type="similarity">
    <text evidence="1">Belongs to the transferase hexapeptide repeat family.</text>
</comment>
<dbReference type="Pfam" id="PF17836">
    <property type="entry name" value="PglD_N"/>
    <property type="match status" value="1"/>
</dbReference>
<reference evidence="5 6" key="1">
    <citation type="submission" date="2013-01" db="EMBL/GenBank/DDBJ databases">
        <authorList>
            <person name="Harkins D.M."/>
            <person name="Durkin A.S."/>
            <person name="Brinkac L.M."/>
            <person name="Haft D.H."/>
            <person name="Selengut J.D."/>
            <person name="Sanka R."/>
            <person name="DePew J."/>
            <person name="Purushe J."/>
            <person name="Tulsiani S.M."/>
            <person name="Graham G.C."/>
            <person name="Burns M.-A."/>
            <person name="Dohnt M.F."/>
            <person name="Smythe L.D."/>
            <person name="McKay D.B."/>
            <person name="Craig S.B."/>
            <person name="Vinetz J.M."/>
            <person name="Sutton G.G."/>
            <person name="Nierman W.C."/>
            <person name="Fouts D.E."/>
        </authorList>
    </citation>
    <scope>NUCLEOTIDE SEQUENCE [LARGE SCALE GENOMIC DNA]</scope>
    <source>
        <strain evidence="5 6">LT2116</strain>
    </source>
</reference>
<dbReference type="PANTHER" id="PTHR43300">
    <property type="entry name" value="ACETYLTRANSFERASE"/>
    <property type="match status" value="1"/>
</dbReference>
<evidence type="ECO:0000313" key="6">
    <source>
        <dbReference type="Proteomes" id="UP000011770"/>
    </source>
</evidence>
<feature type="binding site" evidence="3">
    <location>
        <position position="149"/>
    </location>
    <ligand>
        <name>acetyl-CoA</name>
        <dbReference type="ChEBI" id="CHEBI:57288"/>
    </ligand>
</feature>
<dbReference type="PANTHER" id="PTHR43300:SF7">
    <property type="entry name" value="UDP-N-ACETYLBACILLOSAMINE N-ACETYLTRANSFERASE"/>
    <property type="match status" value="1"/>
</dbReference>
<dbReference type="AlphaFoldDB" id="M3GV33"/>
<dbReference type="Proteomes" id="UP000011770">
    <property type="component" value="Unassembled WGS sequence"/>
</dbReference>
<evidence type="ECO:0000313" key="5">
    <source>
        <dbReference type="EMBL" id="EMF80400.1"/>
    </source>
</evidence>
<proteinExistence type="inferred from homology"/>
<evidence type="ECO:0000259" key="4">
    <source>
        <dbReference type="Pfam" id="PF17836"/>
    </source>
</evidence>
<dbReference type="InterPro" id="IPR041561">
    <property type="entry name" value="PglD_N"/>
</dbReference>
<dbReference type="SUPFAM" id="SSF51161">
    <property type="entry name" value="Trimeric LpxA-like enzymes"/>
    <property type="match status" value="1"/>
</dbReference>
<evidence type="ECO:0000256" key="1">
    <source>
        <dbReference type="ARBA" id="ARBA00007274"/>
    </source>
</evidence>
<protein>
    <submittedName>
        <fullName evidence="5">Sugar O-acyltransferase, sialic acid O-acetyltransferase NeuD family</fullName>
    </submittedName>
</protein>
<comment type="caution">
    <text evidence="5">The sequence shown here is derived from an EMBL/GenBank/DDBJ whole genome shotgun (WGS) entry which is preliminary data.</text>
</comment>